<dbReference type="KEGG" id="skr:BRX40_00820"/>
<dbReference type="GO" id="GO:0006529">
    <property type="term" value="P:asparagine biosynthetic process"/>
    <property type="evidence" value="ECO:0007669"/>
    <property type="project" value="InterPro"/>
</dbReference>
<dbReference type="Gene3D" id="3.40.50.620">
    <property type="entry name" value="HUPs"/>
    <property type="match status" value="1"/>
</dbReference>
<evidence type="ECO:0000313" key="3">
    <source>
        <dbReference type="Proteomes" id="UP000185161"/>
    </source>
</evidence>
<dbReference type="Proteomes" id="UP000185161">
    <property type="component" value="Chromosome"/>
</dbReference>
<accession>A0A1L6J5C4</accession>
<evidence type="ECO:0000313" key="2">
    <source>
        <dbReference type="EMBL" id="APR51161.1"/>
    </source>
</evidence>
<organism evidence="2 3">
    <name type="scientific">Sphingomonas koreensis</name>
    <dbReference type="NCBI Taxonomy" id="93064"/>
    <lineage>
        <taxon>Bacteria</taxon>
        <taxon>Pseudomonadati</taxon>
        <taxon>Pseudomonadota</taxon>
        <taxon>Alphaproteobacteria</taxon>
        <taxon>Sphingomonadales</taxon>
        <taxon>Sphingomonadaceae</taxon>
        <taxon>Sphingomonas</taxon>
    </lineage>
</organism>
<dbReference type="AlphaFoldDB" id="A0A1L6J5C4"/>
<dbReference type="InterPro" id="IPR001962">
    <property type="entry name" value="Asn_synthase"/>
</dbReference>
<dbReference type="Pfam" id="PF00733">
    <property type="entry name" value="Asn_synthase"/>
    <property type="match status" value="1"/>
</dbReference>
<gene>
    <name evidence="2" type="ORF">BRX40_00820</name>
</gene>
<proteinExistence type="predicted"/>
<protein>
    <recommendedName>
        <fullName evidence="1">Asparagine synthetase domain-containing protein</fullName>
    </recommendedName>
</protein>
<dbReference type="EMBL" id="CP018820">
    <property type="protein sequence ID" value="APR51161.1"/>
    <property type="molecule type" value="Genomic_DNA"/>
</dbReference>
<name>A0A1L6J5C4_9SPHN</name>
<dbReference type="GO" id="GO:0004066">
    <property type="term" value="F:asparagine synthase (glutamine-hydrolyzing) activity"/>
    <property type="evidence" value="ECO:0007669"/>
    <property type="project" value="InterPro"/>
</dbReference>
<evidence type="ECO:0000259" key="1">
    <source>
        <dbReference type="Pfam" id="PF00733"/>
    </source>
</evidence>
<reference evidence="3" key="1">
    <citation type="submission" date="2016-12" db="EMBL/GenBank/DDBJ databases">
        <title>Whole genome sequencing of Sphingomonas sp. ABOJV.</title>
        <authorList>
            <person name="Conlan S."/>
            <person name="Thomas P.J."/>
            <person name="Mullikin J."/>
            <person name="Palmore T.N."/>
            <person name="Frank K.M."/>
            <person name="Segre J.A."/>
        </authorList>
    </citation>
    <scope>NUCLEOTIDE SEQUENCE [LARGE SCALE GENOMIC DNA]</scope>
    <source>
        <strain evidence="3">ABOJV</strain>
    </source>
</reference>
<dbReference type="SUPFAM" id="SSF52402">
    <property type="entry name" value="Adenine nucleotide alpha hydrolases-like"/>
    <property type="match status" value="1"/>
</dbReference>
<dbReference type="InterPro" id="IPR014729">
    <property type="entry name" value="Rossmann-like_a/b/a_fold"/>
</dbReference>
<keyword evidence="3" id="KW-1185">Reference proteome</keyword>
<dbReference type="STRING" id="93064.BRX40_00820"/>
<feature type="domain" description="Asparagine synthetase" evidence="1">
    <location>
        <begin position="11"/>
        <end position="298"/>
    </location>
</feature>
<sequence length="336" mass="36644">MDIADASARLRSAVIESCRAFATRHDRLAIEVSGGLDSAIVLGAIASAPNAPEITCVHFHVEHSGGDERDHARAVAERWGVRLVEVGAKASDFRFEDALQEEQPLEPVIFGLDPLVEGASLGVGHAVDATAILTGQGGDAVFLNSPSPWTAVDRARAQRLATFASRVPLETALRAGTTIWHIYRLLLTDMVRSRREAPAYLPGGHLTRFALEARLRTEHPWLEHLAALPPGRRDQLRAIANCQHFNSPTARGAFAPLIHPLLSQPVTETCLTIPTWMLAHGTINRALARQTFADWLPAGLRLHGLPPVRSEEFEGPPPIVANIVRVDHPRGRNWCS</sequence>